<dbReference type="EMBL" id="JAOZYT010000059">
    <property type="protein sequence ID" value="MCW0524388.1"/>
    <property type="molecule type" value="Genomic_DNA"/>
</dbReference>
<proteinExistence type="predicted"/>
<comment type="caution">
    <text evidence="2">The sequence shown here is derived from an EMBL/GenBank/DDBJ whole genome shotgun (WGS) entry which is preliminary data.</text>
</comment>
<reference evidence="2" key="1">
    <citation type="submission" date="2022-10" db="EMBL/GenBank/DDBJ databases">
        <title>Sifting through the core-genome to identify putative cross-protective antigens against Riemerella anatipestifer.</title>
        <authorList>
            <person name="Zheng X."/>
            <person name="Zhang W."/>
        </authorList>
    </citation>
    <scope>NUCLEOTIDE SEQUENCE</scope>
    <source>
        <strain evidence="2">ZWRA178</strain>
    </source>
</reference>
<accession>A0AAP3AQB3</accession>
<organism evidence="2 3">
    <name type="scientific">Riemerella anatipestifer</name>
    <name type="common">Moraxella anatipestifer</name>
    <dbReference type="NCBI Taxonomy" id="34085"/>
    <lineage>
        <taxon>Bacteria</taxon>
        <taxon>Pseudomonadati</taxon>
        <taxon>Bacteroidota</taxon>
        <taxon>Flavobacteriia</taxon>
        <taxon>Flavobacteriales</taxon>
        <taxon>Weeksellaceae</taxon>
        <taxon>Riemerella</taxon>
    </lineage>
</organism>
<evidence type="ECO:0000313" key="2">
    <source>
        <dbReference type="EMBL" id="MCW0524388.1"/>
    </source>
</evidence>
<name>A0AAP3AQB3_RIEAN</name>
<keyword evidence="1" id="KW-1133">Transmembrane helix</keyword>
<evidence type="ECO:0000256" key="1">
    <source>
        <dbReference type="SAM" id="Phobius"/>
    </source>
</evidence>
<feature type="transmembrane region" description="Helical" evidence="1">
    <location>
        <begin position="7"/>
        <end position="33"/>
    </location>
</feature>
<keyword evidence="1" id="KW-0812">Transmembrane</keyword>
<sequence>MRGFIKIALILFGIVVLLHFIFMMIVLSAFGGFDKSYSTSDLKEEYINNKDKISEVINYYNSIVSEDKIVEIEFEDGETIARFGIYYRDSTMGKNNFLDWDLKLNSSRTDSIMKTINWNNEILKTLKNKLDGANCIQIKNGEPTQVGFARSGMGMYFFNIFKNPINYTQFITDENYNDCNFRYVDPYLVLEYRGGAIGPQCFPEKDK</sequence>
<dbReference type="Proteomes" id="UP001207440">
    <property type="component" value="Unassembled WGS sequence"/>
</dbReference>
<gene>
    <name evidence="2" type="ORF">OKE68_08685</name>
</gene>
<dbReference type="AlphaFoldDB" id="A0AAP3AQB3"/>
<dbReference type="RefSeq" id="WP_127919956.1">
    <property type="nucleotide sequence ID" value="NZ_CP029760.1"/>
</dbReference>
<protein>
    <submittedName>
        <fullName evidence="2">Uncharacterized protein</fullName>
    </submittedName>
</protein>
<evidence type="ECO:0000313" key="3">
    <source>
        <dbReference type="Proteomes" id="UP001207440"/>
    </source>
</evidence>
<keyword evidence="1" id="KW-0472">Membrane</keyword>